<proteinExistence type="predicted"/>
<evidence type="ECO:0000313" key="2">
    <source>
        <dbReference type="Proteomes" id="UP000002774"/>
    </source>
</evidence>
<accession>H1YA83</accession>
<reference evidence="1" key="1">
    <citation type="submission" date="2011-09" db="EMBL/GenBank/DDBJ databases">
        <title>The permanent draft genome of Mucilaginibacter paludis DSM 18603.</title>
        <authorList>
            <consortium name="US DOE Joint Genome Institute (JGI-PGF)"/>
            <person name="Lucas S."/>
            <person name="Han J."/>
            <person name="Lapidus A."/>
            <person name="Bruce D."/>
            <person name="Goodwin L."/>
            <person name="Pitluck S."/>
            <person name="Peters L."/>
            <person name="Kyrpides N."/>
            <person name="Mavromatis K."/>
            <person name="Ivanova N."/>
            <person name="Mikhailova N."/>
            <person name="Held B."/>
            <person name="Detter J.C."/>
            <person name="Tapia R."/>
            <person name="Han C."/>
            <person name="Land M."/>
            <person name="Hauser L."/>
            <person name="Markowitz V."/>
            <person name="Cheng J.-F."/>
            <person name="Hugenholtz P."/>
            <person name="Woyke T."/>
            <person name="Wu D."/>
            <person name="Tindall B."/>
            <person name="Brambilla E."/>
            <person name="Klenk H.-P."/>
            <person name="Eisen J.A."/>
        </authorList>
    </citation>
    <scope>NUCLEOTIDE SEQUENCE [LARGE SCALE GENOMIC DNA]</scope>
    <source>
        <strain evidence="1">DSM 18603</strain>
    </source>
</reference>
<protein>
    <submittedName>
        <fullName evidence="1">Uncharacterized protein</fullName>
    </submittedName>
</protein>
<sequence>MIIDDIKIKYLTDFERIGKEALTNCGFTYEMLPAAPHFPEGFEMLLKKGSINYLLSFSTHHLDFSDGVMVCLSPDQKIHYEFRVLPPPGKDFAENRYGYNDKEIERLVRDICLL</sequence>
<keyword evidence="2" id="KW-1185">Reference proteome</keyword>
<dbReference type="EMBL" id="CM001403">
    <property type="protein sequence ID" value="EHQ25964.1"/>
    <property type="molecule type" value="Genomic_DNA"/>
</dbReference>
<gene>
    <name evidence="1" type="ORF">Mucpa_1810</name>
</gene>
<dbReference type="Proteomes" id="UP000002774">
    <property type="component" value="Chromosome"/>
</dbReference>
<name>H1YA83_9SPHI</name>
<dbReference type="AlphaFoldDB" id="H1YA83"/>
<dbReference type="HOGENOM" id="CLU_2118305_0_0_10"/>
<evidence type="ECO:0000313" key="1">
    <source>
        <dbReference type="EMBL" id="EHQ25964.1"/>
    </source>
</evidence>
<organism evidence="1 2">
    <name type="scientific">Mucilaginibacter paludis DSM 18603</name>
    <dbReference type="NCBI Taxonomy" id="714943"/>
    <lineage>
        <taxon>Bacteria</taxon>
        <taxon>Pseudomonadati</taxon>
        <taxon>Bacteroidota</taxon>
        <taxon>Sphingobacteriia</taxon>
        <taxon>Sphingobacteriales</taxon>
        <taxon>Sphingobacteriaceae</taxon>
        <taxon>Mucilaginibacter</taxon>
    </lineage>
</organism>